<dbReference type="Proteomes" id="UP001387364">
    <property type="component" value="Chromosome"/>
</dbReference>
<gene>
    <name evidence="3" type="ORF">WDJ61_04560</name>
</gene>
<dbReference type="EMBL" id="CP147404">
    <property type="protein sequence ID" value="WXB93906.1"/>
    <property type="molecule type" value="Genomic_DNA"/>
</dbReference>
<dbReference type="InterPro" id="IPR013766">
    <property type="entry name" value="Thioredoxin_domain"/>
</dbReference>
<evidence type="ECO:0000313" key="3">
    <source>
        <dbReference type="EMBL" id="WXB93906.1"/>
    </source>
</evidence>
<accession>A0ABZ2N8E0</accession>
<dbReference type="PROSITE" id="PS51352">
    <property type="entry name" value="THIOREDOXIN_2"/>
    <property type="match status" value="1"/>
</dbReference>
<reference evidence="3 4" key="1">
    <citation type="submission" date="2024-02" db="EMBL/GenBank/DDBJ databases">
        <title>Seven novel Bacillus-like species.</title>
        <authorList>
            <person name="Liu G."/>
        </authorList>
    </citation>
    <scope>NUCLEOTIDE SEQUENCE [LARGE SCALE GENOMIC DNA]</scope>
    <source>
        <strain evidence="3 4">FJAT-52991</strain>
    </source>
</reference>
<dbReference type="Gene3D" id="3.40.30.10">
    <property type="entry name" value="Glutaredoxin"/>
    <property type="match status" value="1"/>
</dbReference>
<dbReference type="InterPro" id="IPR036249">
    <property type="entry name" value="Thioredoxin-like_sf"/>
</dbReference>
<dbReference type="SUPFAM" id="SSF52833">
    <property type="entry name" value="Thioredoxin-like"/>
    <property type="match status" value="1"/>
</dbReference>
<feature type="domain" description="Thioredoxin" evidence="2">
    <location>
        <begin position="24"/>
        <end position="163"/>
    </location>
</feature>
<dbReference type="RefSeq" id="WP_338753450.1">
    <property type="nucleotide sequence ID" value="NZ_CP147404.1"/>
</dbReference>
<sequence>MKKIIIFASIIFVLFGGIVFLTNSQQKEALQEASKGSSEGNPYGTDDLQPETIKQLDDPNYQNLIMPDELDKKLADGEDVTVYFFSPTCSHCNQTTPILMPLAEEQGVDIKQYNVLEFEQGWDDFAFEATPTLIHFENGKEKARLEGGYAKEVYTQFFEENIK</sequence>
<dbReference type="Pfam" id="PF00085">
    <property type="entry name" value="Thioredoxin"/>
    <property type="match status" value="1"/>
</dbReference>
<name>A0ABZ2N8E0_9BACI</name>
<evidence type="ECO:0000256" key="1">
    <source>
        <dbReference type="SAM" id="MobiDB-lite"/>
    </source>
</evidence>
<proteinExistence type="predicted"/>
<feature type="compositionally biased region" description="Polar residues" evidence="1">
    <location>
        <begin position="31"/>
        <end position="40"/>
    </location>
</feature>
<feature type="region of interest" description="Disordered" evidence="1">
    <location>
        <begin position="31"/>
        <end position="53"/>
    </location>
</feature>
<evidence type="ECO:0000259" key="2">
    <source>
        <dbReference type="PROSITE" id="PS51352"/>
    </source>
</evidence>
<keyword evidence="4" id="KW-1185">Reference proteome</keyword>
<organism evidence="3 4">
    <name type="scientific">Bacillus kandeliae</name>
    <dbReference type="NCBI Taxonomy" id="3129297"/>
    <lineage>
        <taxon>Bacteria</taxon>
        <taxon>Bacillati</taxon>
        <taxon>Bacillota</taxon>
        <taxon>Bacilli</taxon>
        <taxon>Bacillales</taxon>
        <taxon>Bacillaceae</taxon>
        <taxon>Bacillus</taxon>
    </lineage>
</organism>
<protein>
    <submittedName>
        <fullName evidence="3">Thioredoxin family protein</fullName>
    </submittedName>
</protein>
<dbReference type="CDD" id="cd02947">
    <property type="entry name" value="TRX_family"/>
    <property type="match status" value="1"/>
</dbReference>
<evidence type="ECO:0000313" key="4">
    <source>
        <dbReference type="Proteomes" id="UP001387364"/>
    </source>
</evidence>